<keyword evidence="3 7" id="KW-0812">Transmembrane</keyword>
<dbReference type="GO" id="GO:0000139">
    <property type="term" value="C:Golgi membrane"/>
    <property type="evidence" value="ECO:0007669"/>
    <property type="project" value="TreeGrafter"/>
</dbReference>
<protein>
    <recommendedName>
        <fullName evidence="6">Protein RER1</fullName>
    </recommendedName>
</protein>
<dbReference type="Proteomes" id="UP000594638">
    <property type="component" value="Unassembled WGS sequence"/>
</dbReference>
<dbReference type="PANTHER" id="PTHR10743">
    <property type="entry name" value="PROTEIN RER1"/>
    <property type="match status" value="1"/>
</dbReference>
<evidence type="ECO:0000256" key="6">
    <source>
        <dbReference type="PIRNR" id="PIRNR016013"/>
    </source>
</evidence>
<dbReference type="OrthoDB" id="448250at2759"/>
<evidence type="ECO:0000256" key="1">
    <source>
        <dbReference type="ARBA" id="ARBA00004141"/>
    </source>
</evidence>
<comment type="function">
    <text evidence="6">Involved in the retrieval of endoplasmic reticulum membrane proteins from the early Golgi compartment.</text>
</comment>
<sequence>MDAGAAGDSTATSAVSQLTHTMWQRYQYFLDKSTPLVLYRWIFLLVIAFIYAVRMYVVQGYYIVTYGLGIYILQLLIAFLSPQIDPEIQEVIDGPGLPTRGSDEFRPFVRRLPEFKFWHSLTKGFCFAFVLTFFSAFDVPVFWPILLFYWFVLFISTMKRQIMHMIKYKYVPFTFGKQRYSGKKATPIDDSSTARP</sequence>
<evidence type="ECO:0000313" key="8">
    <source>
        <dbReference type="EMBL" id="CAA2997583.1"/>
    </source>
</evidence>
<accession>A0A8S0SXK5</accession>
<evidence type="ECO:0000256" key="2">
    <source>
        <dbReference type="ARBA" id="ARBA00006070"/>
    </source>
</evidence>
<organism evidence="8 9">
    <name type="scientific">Olea europaea subsp. europaea</name>
    <dbReference type="NCBI Taxonomy" id="158383"/>
    <lineage>
        <taxon>Eukaryota</taxon>
        <taxon>Viridiplantae</taxon>
        <taxon>Streptophyta</taxon>
        <taxon>Embryophyta</taxon>
        <taxon>Tracheophyta</taxon>
        <taxon>Spermatophyta</taxon>
        <taxon>Magnoliopsida</taxon>
        <taxon>eudicotyledons</taxon>
        <taxon>Gunneridae</taxon>
        <taxon>Pentapetalae</taxon>
        <taxon>asterids</taxon>
        <taxon>lamiids</taxon>
        <taxon>Lamiales</taxon>
        <taxon>Oleaceae</taxon>
        <taxon>Oleeae</taxon>
        <taxon>Olea</taxon>
    </lineage>
</organism>
<comment type="subcellular location">
    <subcellularLocation>
        <location evidence="1">Membrane</location>
        <topology evidence="1">Multi-pass membrane protein</topology>
    </subcellularLocation>
</comment>
<feature type="transmembrane region" description="Helical" evidence="7">
    <location>
        <begin position="37"/>
        <end position="57"/>
    </location>
</feature>
<comment type="caution">
    <text evidence="8">The sequence shown here is derived from an EMBL/GenBank/DDBJ whole genome shotgun (WGS) entry which is preliminary data.</text>
</comment>
<dbReference type="Pfam" id="PF03248">
    <property type="entry name" value="Rer1"/>
    <property type="match status" value="1"/>
</dbReference>
<dbReference type="InterPro" id="IPR004932">
    <property type="entry name" value="Rer1"/>
</dbReference>
<dbReference type="Gramene" id="OE9A026919T1">
    <property type="protein sequence ID" value="OE9A026919C1"/>
    <property type="gene ID" value="OE9A026919"/>
</dbReference>
<evidence type="ECO:0000313" key="9">
    <source>
        <dbReference type="Proteomes" id="UP000594638"/>
    </source>
</evidence>
<feature type="transmembrane region" description="Helical" evidence="7">
    <location>
        <begin position="141"/>
        <end position="158"/>
    </location>
</feature>
<dbReference type="GO" id="GO:0006621">
    <property type="term" value="P:protein retention in ER lumen"/>
    <property type="evidence" value="ECO:0007669"/>
    <property type="project" value="TreeGrafter"/>
</dbReference>
<comment type="similarity">
    <text evidence="2 6">Belongs to the RER1 family.</text>
</comment>
<dbReference type="AlphaFoldDB" id="A0A8S0SXK5"/>
<dbReference type="PANTHER" id="PTHR10743:SF28">
    <property type="entry name" value="PROTEIN RER1C"/>
    <property type="match status" value="1"/>
</dbReference>
<evidence type="ECO:0000256" key="7">
    <source>
        <dbReference type="SAM" id="Phobius"/>
    </source>
</evidence>
<gene>
    <name evidence="8" type="ORF">OLEA9_A026919</name>
</gene>
<keyword evidence="9" id="KW-1185">Reference proteome</keyword>
<dbReference type="PIRSF" id="PIRSF016013">
    <property type="entry name" value="AtER_Rer1p"/>
    <property type="match status" value="1"/>
</dbReference>
<proteinExistence type="inferred from homology"/>
<dbReference type="GO" id="GO:0005783">
    <property type="term" value="C:endoplasmic reticulum"/>
    <property type="evidence" value="ECO:0007669"/>
    <property type="project" value="GOC"/>
</dbReference>
<dbReference type="GO" id="GO:0006890">
    <property type="term" value="P:retrograde vesicle-mediated transport, Golgi to endoplasmic reticulum"/>
    <property type="evidence" value="ECO:0007669"/>
    <property type="project" value="TreeGrafter"/>
</dbReference>
<evidence type="ECO:0000256" key="3">
    <source>
        <dbReference type="ARBA" id="ARBA00022692"/>
    </source>
</evidence>
<feature type="transmembrane region" description="Helical" evidence="7">
    <location>
        <begin position="63"/>
        <end position="80"/>
    </location>
</feature>
<name>A0A8S0SXK5_OLEEU</name>
<keyword evidence="5 6" id="KW-0472">Membrane</keyword>
<keyword evidence="4 7" id="KW-1133">Transmembrane helix</keyword>
<reference evidence="8 9" key="1">
    <citation type="submission" date="2019-12" db="EMBL/GenBank/DDBJ databases">
        <authorList>
            <person name="Alioto T."/>
            <person name="Alioto T."/>
            <person name="Gomez Garrido J."/>
        </authorList>
    </citation>
    <scope>NUCLEOTIDE SEQUENCE [LARGE SCALE GENOMIC DNA]</scope>
</reference>
<dbReference type="EMBL" id="CACTIH010005560">
    <property type="protein sequence ID" value="CAA2997583.1"/>
    <property type="molecule type" value="Genomic_DNA"/>
</dbReference>
<evidence type="ECO:0000256" key="5">
    <source>
        <dbReference type="ARBA" id="ARBA00023136"/>
    </source>
</evidence>
<evidence type="ECO:0000256" key="4">
    <source>
        <dbReference type="ARBA" id="ARBA00022989"/>
    </source>
</evidence>